<feature type="domain" description="Ysc84 actin-binding" evidence="1">
    <location>
        <begin position="81"/>
        <end position="202"/>
    </location>
</feature>
<evidence type="ECO:0000259" key="1">
    <source>
        <dbReference type="Pfam" id="PF04366"/>
    </source>
</evidence>
<dbReference type="AlphaFoldDB" id="A0A8H7W6M9"/>
<protein>
    <recommendedName>
        <fullName evidence="1">Ysc84 actin-binding domain-containing protein</fullName>
    </recommendedName>
</protein>
<evidence type="ECO:0000313" key="3">
    <source>
        <dbReference type="Proteomes" id="UP000664132"/>
    </source>
</evidence>
<dbReference type="OrthoDB" id="10255128at2759"/>
<reference evidence="2" key="1">
    <citation type="submission" date="2021-02" db="EMBL/GenBank/DDBJ databases">
        <title>Genome sequence Cadophora malorum strain M34.</title>
        <authorList>
            <person name="Stefanovic E."/>
            <person name="Vu D."/>
            <person name="Scully C."/>
            <person name="Dijksterhuis J."/>
            <person name="Roader J."/>
            <person name="Houbraken J."/>
        </authorList>
    </citation>
    <scope>NUCLEOTIDE SEQUENCE</scope>
    <source>
        <strain evidence="2">M34</strain>
    </source>
</reference>
<proteinExistence type="predicted"/>
<organism evidence="2 3">
    <name type="scientific">Cadophora malorum</name>
    <dbReference type="NCBI Taxonomy" id="108018"/>
    <lineage>
        <taxon>Eukaryota</taxon>
        <taxon>Fungi</taxon>
        <taxon>Dikarya</taxon>
        <taxon>Ascomycota</taxon>
        <taxon>Pezizomycotina</taxon>
        <taxon>Leotiomycetes</taxon>
        <taxon>Helotiales</taxon>
        <taxon>Ploettnerulaceae</taxon>
        <taxon>Cadophora</taxon>
    </lineage>
</organism>
<dbReference type="Proteomes" id="UP000664132">
    <property type="component" value="Unassembled WGS sequence"/>
</dbReference>
<dbReference type="GO" id="GO:0035091">
    <property type="term" value="F:phosphatidylinositol binding"/>
    <property type="evidence" value="ECO:0007669"/>
    <property type="project" value="TreeGrafter"/>
</dbReference>
<dbReference type="PANTHER" id="PTHR15629:SF8">
    <property type="entry name" value="DUF500 DOMAIN PROTEIN (AFU_ORTHOLOGUE AFUA_5G07310)"/>
    <property type="match status" value="1"/>
</dbReference>
<dbReference type="CDD" id="cd11524">
    <property type="entry name" value="SYLF"/>
    <property type="match status" value="1"/>
</dbReference>
<name>A0A8H7W6M9_9HELO</name>
<comment type="caution">
    <text evidence="2">The sequence shown here is derived from an EMBL/GenBank/DDBJ whole genome shotgun (WGS) entry which is preliminary data.</text>
</comment>
<dbReference type="EMBL" id="JAFJYH010000352">
    <property type="protein sequence ID" value="KAG4412814.1"/>
    <property type="molecule type" value="Genomic_DNA"/>
</dbReference>
<dbReference type="InterPro" id="IPR051702">
    <property type="entry name" value="SH3_domain_YSC84-like"/>
</dbReference>
<dbReference type="Pfam" id="PF04366">
    <property type="entry name" value="Ysc84"/>
    <property type="match status" value="1"/>
</dbReference>
<gene>
    <name evidence="2" type="ORF">IFR04_014049</name>
</gene>
<evidence type="ECO:0000313" key="2">
    <source>
        <dbReference type="EMBL" id="KAG4412814.1"/>
    </source>
</evidence>
<dbReference type="InterPro" id="IPR007461">
    <property type="entry name" value="Ysc84_actin-binding"/>
</dbReference>
<accession>A0A8H7W6M9</accession>
<keyword evidence="3" id="KW-1185">Reference proteome</keyword>
<dbReference type="PANTHER" id="PTHR15629">
    <property type="entry name" value="SH3YL1 PROTEIN"/>
    <property type="match status" value="1"/>
</dbReference>
<sequence>MGLLTSSGVGKESDKAAQILNSFIKKGRLPKEAIATAKGIAIFSAVRGGAMWVSGSGGSGVVLVRLPDGSWSGPSSFSVASGGFGMVYGLDVYDCVCILNTDEAVEAYSTPELSLGGGVAVTAGPWNAEKHDLKPVWTYTKSKGLYGGLSVDGTVIRERKEANAEFYEKKVTAAQILQGGVDVRTGPDVWPAGASQLMEVLKLAEGKLGDKSVLHGISSEPTPGDMDI</sequence>